<dbReference type="OrthoDB" id="9814290at2"/>
<dbReference type="GO" id="GO:0020037">
    <property type="term" value="F:heme binding"/>
    <property type="evidence" value="ECO:0007669"/>
    <property type="project" value="InterPro"/>
</dbReference>
<dbReference type="AlphaFoldDB" id="A0A1H2QJF4"/>
<feature type="transmembrane region" description="Helical" evidence="6">
    <location>
        <begin position="207"/>
        <end position="222"/>
    </location>
</feature>
<accession>A0A1H2QJF4</accession>
<dbReference type="EMBL" id="FNNJ01000001">
    <property type="protein sequence ID" value="SDW07276.1"/>
    <property type="molecule type" value="Genomic_DNA"/>
</dbReference>
<feature type="domain" description="Cytochrome c assembly protein" evidence="7">
    <location>
        <begin position="74"/>
        <end position="254"/>
    </location>
</feature>
<feature type="transmembrane region" description="Helical" evidence="6">
    <location>
        <begin position="72"/>
        <end position="89"/>
    </location>
</feature>
<dbReference type="InterPro" id="IPR002541">
    <property type="entry name" value="Cyt_c_assembly"/>
</dbReference>
<dbReference type="GO" id="GO:0005886">
    <property type="term" value="C:plasma membrane"/>
    <property type="evidence" value="ECO:0007669"/>
    <property type="project" value="TreeGrafter"/>
</dbReference>
<keyword evidence="4 6" id="KW-1133">Transmembrane helix</keyword>
<comment type="subcellular location">
    <subcellularLocation>
        <location evidence="1">Membrane</location>
        <topology evidence="1">Multi-pass membrane protein</topology>
    </subcellularLocation>
</comment>
<dbReference type="STRING" id="762486.SAMN05444411_10119"/>
<dbReference type="InterPro" id="IPR045062">
    <property type="entry name" value="Cyt_c_biogenesis_CcsA/CcmC"/>
</dbReference>
<evidence type="ECO:0000259" key="7">
    <source>
        <dbReference type="Pfam" id="PF01578"/>
    </source>
</evidence>
<dbReference type="PANTHER" id="PTHR30071:SF1">
    <property type="entry name" value="CYTOCHROME B_B6 PROTEIN-RELATED"/>
    <property type="match status" value="1"/>
</dbReference>
<sequence length="267" mass="31288">MTWIDFPLYSGIVFVLWVVGLVVLLISYKKKPLIKVANILFALGWVVLIVFVAKLWNELDRPPMRTLGETRLWYSTFLPLIGFVTYFRWKYKWFLGYSFIMAIVFLAINYLNPETYSKTLMPALQSVWFVPHVLVYLFSYAVLAASSIVAIKGWYDSYKGDFKLETLKLADNLVYIGFAFLTLGLLFGALWAKEAWGHYWTWDPKEVWAFLTWMGYLIYIHYRHFHPQKTKQSLTILALAFVVLLVCWFGVNYLPVANTSVHTYTQY</sequence>
<dbReference type="PANTHER" id="PTHR30071">
    <property type="entry name" value="HEME EXPORTER PROTEIN C"/>
    <property type="match status" value="1"/>
</dbReference>
<evidence type="ECO:0000313" key="9">
    <source>
        <dbReference type="Proteomes" id="UP000199595"/>
    </source>
</evidence>
<evidence type="ECO:0000256" key="2">
    <source>
        <dbReference type="ARBA" id="ARBA00022692"/>
    </source>
</evidence>
<keyword evidence="3" id="KW-0201">Cytochrome c-type biogenesis</keyword>
<evidence type="ECO:0000256" key="3">
    <source>
        <dbReference type="ARBA" id="ARBA00022748"/>
    </source>
</evidence>
<dbReference type="Pfam" id="PF01578">
    <property type="entry name" value="Cytochrom_C_asm"/>
    <property type="match status" value="1"/>
</dbReference>
<feature type="transmembrane region" description="Helical" evidence="6">
    <location>
        <begin position="133"/>
        <end position="151"/>
    </location>
</feature>
<dbReference type="GO" id="GO:0017004">
    <property type="term" value="P:cytochrome complex assembly"/>
    <property type="evidence" value="ECO:0007669"/>
    <property type="project" value="UniProtKB-KW"/>
</dbReference>
<protein>
    <submittedName>
        <fullName evidence="8">Cytochrome C assembly protein</fullName>
    </submittedName>
</protein>
<evidence type="ECO:0000313" key="8">
    <source>
        <dbReference type="EMBL" id="SDW07276.1"/>
    </source>
</evidence>
<evidence type="ECO:0000256" key="5">
    <source>
        <dbReference type="ARBA" id="ARBA00023136"/>
    </source>
</evidence>
<keyword evidence="9" id="KW-1185">Reference proteome</keyword>
<reference evidence="9" key="1">
    <citation type="submission" date="2016-10" db="EMBL/GenBank/DDBJ databases">
        <authorList>
            <person name="Varghese N."/>
            <person name="Submissions S."/>
        </authorList>
    </citation>
    <scope>NUCLEOTIDE SEQUENCE [LARGE SCALE GENOMIC DNA]</scope>
    <source>
        <strain evidence="9">DSM 24956</strain>
    </source>
</reference>
<name>A0A1H2QJF4_9FLAO</name>
<dbReference type="RefSeq" id="WP_090118466.1">
    <property type="nucleotide sequence ID" value="NZ_FNNJ01000001.1"/>
</dbReference>
<dbReference type="Proteomes" id="UP000199595">
    <property type="component" value="Unassembled WGS sequence"/>
</dbReference>
<evidence type="ECO:0000256" key="1">
    <source>
        <dbReference type="ARBA" id="ARBA00004141"/>
    </source>
</evidence>
<feature type="transmembrane region" description="Helical" evidence="6">
    <location>
        <begin position="172"/>
        <end position="192"/>
    </location>
</feature>
<gene>
    <name evidence="8" type="ORF">SAMN05444411_10119</name>
</gene>
<keyword evidence="2 6" id="KW-0812">Transmembrane</keyword>
<evidence type="ECO:0000256" key="6">
    <source>
        <dbReference type="SAM" id="Phobius"/>
    </source>
</evidence>
<evidence type="ECO:0000256" key="4">
    <source>
        <dbReference type="ARBA" id="ARBA00022989"/>
    </source>
</evidence>
<organism evidence="8 9">
    <name type="scientific">Lutibacter oricola</name>
    <dbReference type="NCBI Taxonomy" id="762486"/>
    <lineage>
        <taxon>Bacteria</taxon>
        <taxon>Pseudomonadati</taxon>
        <taxon>Bacteroidota</taxon>
        <taxon>Flavobacteriia</taxon>
        <taxon>Flavobacteriales</taxon>
        <taxon>Flavobacteriaceae</taxon>
        <taxon>Lutibacter</taxon>
    </lineage>
</organism>
<feature type="transmembrane region" description="Helical" evidence="6">
    <location>
        <begin position="33"/>
        <end position="52"/>
    </location>
</feature>
<feature type="transmembrane region" description="Helical" evidence="6">
    <location>
        <begin position="234"/>
        <end position="254"/>
    </location>
</feature>
<proteinExistence type="predicted"/>
<feature type="transmembrane region" description="Helical" evidence="6">
    <location>
        <begin position="94"/>
        <end position="113"/>
    </location>
</feature>
<feature type="transmembrane region" description="Helical" evidence="6">
    <location>
        <begin position="6"/>
        <end position="26"/>
    </location>
</feature>
<keyword evidence="5 6" id="KW-0472">Membrane</keyword>